<comment type="caution">
    <text evidence="1">The sequence shown here is derived from an EMBL/GenBank/DDBJ whole genome shotgun (WGS) entry which is preliminary data.</text>
</comment>
<gene>
    <name evidence="1" type="ORF">NC653_005033</name>
</gene>
<dbReference type="AlphaFoldDB" id="A0AAD6RBB6"/>
<evidence type="ECO:0000313" key="1">
    <source>
        <dbReference type="EMBL" id="KAJ7005591.1"/>
    </source>
</evidence>
<name>A0AAD6RBB6_9ROSI</name>
<organism evidence="1 2">
    <name type="scientific">Populus alba x Populus x berolinensis</name>
    <dbReference type="NCBI Taxonomy" id="444605"/>
    <lineage>
        <taxon>Eukaryota</taxon>
        <taxon>Viridiplantae</taxon>
        <taxon>Streptophyta</taxon>
        <taxon>Embryophyta</taxon>
        <taxon>Tracheophyta</taxon>
        <taxon>Spermatophyta</taxon>
        <taxon>Magnoliopsida</taxon>
        <taxon>eudicotyledons</taxon>
        <taxon>Gunneridae</taxon>
        <taxon>Pentapetalae</taxon>
        <taxon>rosids</taxon>
        <taxon>fabids</taxon>
        <taxon>Malpighiales</taxon>
        <taxon>Salicaceae</taxon>
        <taxon>Saliceae</taxon>
        <taxon>Populus</taxon>
    </lineage>
</organism>
<proteinExistence type="predicted"/>
<protein>
    <submittedName>
        <fullName evidence="1">Uncharacterized protein</fullName>
    </submittedName>
</protein>
<keyword evidence="2" id="KW-1185">Reference proteome</keyword>
<dbReference type="Proteomes" id="UP001164929">
    <property type="component" value="Chromosome 2"/>
</dbReference>
<accession>A0AAD6RBB6</accession>
<sequence>MWQLLYLPKPKISVAGVDEKNVRVMSFLNKRRQDFKRGNLSPRYLLSFGSCMVRSPFPFKVALFIAVNSSICSIKLCLDNIVSVLKTTNTKGIKTYFTRKTKIDA</sequence>
<reference evidence="1" key="1">
    <citation type="journal article" date="2023" name="Mol. Ecol. Resour.">
        <title>Chromosome-level genome assembly of a triploid poplar Populus alba 'Berolinensis'.</title>
        <authorList>
            <person name="Chen S."/>
            <person name="Yu Y."/>
            <person name="Wang X."/>
            <person name="Wang S."/>
            <person name="Zhang T."/>
            <person name="Zhou Y."/>
            <person name="He R."/>
            <person name="Meng N."/>
            <person name="Wang Y."/>
            <person name="Liu W."/>
            <person name="Liu Z."/>
            <person name="Liu J."/>
            <person name="Guo Q."/>
            <person name="Huang H."/>
            <person name="Sederoff R.R."/>
            <person name="Wang G."/>
            <person name="Qu G."/>
            <person name="Chen S."/>
        </authorList>
    </citation>
    <scope>NUCLEOTIDE SEQUENCE</scope>
    <source>
        <strain evidence="1">SC-2020</strain>
    </source>
</reference>
<evidence type="ECO:0000313" key="2">
    <source>
        <dbReference type="Proteomes" id="UP001164929"/>
    </source>
</evidence>
<dbReference type="EMBL" id="JAQIZT010000002">
    <property type="protein sequence ID" value="KAJ7005591.1"/>
    <property type="molecule type" value="Genomic_DNA"/>
</dbReference>